<dbReference type="SUPFAM" id="SSF55961">
    <property type="entry name" value="Bet v1-like"/>
    <property type="match status" value="1"/>
</dbReference>
<dbReference type="AlphaFoldDB" id="A0AAU8EQ99"/>
<protein>
    <recommendedName>
        <fullName evidence="2">Activator of Hsp90 ATPase homolog 1-like protein</fullName>
    </recommendedName>
</protein>
<gene>
    <name evidence="1" type="ORF">ABRP34_18460</name>
</gene>
<name>A0AAU8EQ99_9MICC</name>
<reference evidence="1" key="1">
    <citation type="submission" date="2024-06" db="EMBL/GenBank/DDBJ databases">
        <title>Biodegradation of dimethachlon by Arthrobacter sp. K5: mechanistic insights and ecological implications.</title>
        <authorList>
            <person name="Hu S."/>
            <person name="Lu P."/>
        </authorList>
    </citation>
    <scope>NUCLEOTIDE SEQUENCE</scope>
    <source>
        <strain evidence="1">K5</strain>
    </source>
</reference>
<proteinExistence type="predicted"/>
<dbReference type="Gene3D" id="3.30.530.20">
    <property type="match status" value="1"/>
</dbReference>
<sequence>MENLFSHAAGSDVPEPVDNLDPVICTAVVPGPVARAFMGFTDHTHLWWPMENISVYGPGSYVEFEENLILETADDGRGATWGTIDDWQPPLSFHASWYPGSTALWSTELRVAFRGVEDGTEVRIVHDGWEGAEDPAGTRAAWEKDWPEVLDRYVRFMGGASD</sequence>
<dbReference type="EMBL" id="CP159279">
    <property type="protein sequence ID" value="XCH10775.1"/>
    <property type="molecule type" value="Genomic_DNA"/>
</dbReference>
<evidence type="ECO:0000313" key="1">
    <source>
        <dbReference type="EMBL" id="XCH10775.1"/>
    </source>
</evidence>
<organism evidence="1">
    <name type="scientific">Arthrobacter sp. K5</name>
    <dbReference type="NCBI Taxonomy" id="2839623"/>
    <lineage>
        <taxon>Bacteria</taxon>
        <taxon>Bacillati</taxon>
        <taxon>Actinomycetota</taxon>
        <taxon>Actinomycetes</taxon>
        <taxon>Micrococcales</taxon>
        <taxon>Micrococcaceae</taxon>
        <taxon>Arthrobacter</taxon>
    </lineage>
</organism>
<dbReference type="InterPro" id="IPR023393">
    <property type="entry name" value="START-like_dom_sf"/>
</dbReference>
<accession>A0AAU8EQ99</accession>
<dbReference type="RefSeq" id="WP_353711271.1">
    <property type="nucleotide sequence ID" value="NZ_CP159279.1"/>
</dbReference>
<evidence type="ECO:0008006" key="2">
    <source>
        <dbReference type="Google" id="ProtNLM"/>
    </source>
</evidence>